<dbReference type="AlphaFoldDB" id="A0A8E2ARK3"/>
<protein>
    <submittedName>
        <fullName evidence="1">Uncharacterized protein</fullName>
    </submittedName>
</protein>
<dbReference type="OrthoDB" id="2792018at2759"/>
<feature type="non-terminal residue" evidence="1">
    <location>
        <position position="1"/>
    </location>
</feature>
<organism evidence="1 2">
    <name type="scientific">Obba rivulosa</name>
    <dbReference type="NCBI Taxonomy" id="1052685"/>
    <lineage>
        <taxon>Eukaryota</taxon>
        <taxon>Fungi</taxon>
        <taxon>Dikarya</taxon>
        <taxon>Basidiomycota</taxon>
        <taxon>Agaricomycotina</taxon>
        <taxon>Agaricomycetes</taxon>
        <taxon>Polyporales</taxon>
        <taxon>Gelatoporiaceae</taxon>
        <taxon>Obba</taxon>
    </lineage>
</organism>
<name>A0A8E2ARK3_9APHY</name>
<sequence length="82" mass="9451">IFKHATQFFLHNTPNFTRVIPAIDYINEYLSTAVTNISIVAPIRTAVGFKKVLLNKYYDKTDHSELYHIAMGTFVLQFLILC</sequence>
<evidence type="ECO:0000313" key="2">
    <source>
        <dbReference type="Proteomes" id="UP000250043"/>
    </source>
</evidence>
<reference evidence="1 2" key="1">
    <citation type="submission" date="2016-07" db="EMBL/GenBank/DDBJ databases">
        <title>Draft genome of the white-rot fungus Obba rivulosa 3A-2.</title>
        <authorList>
            <consortium name="DOE Joint Genome Institute"/>
            <person name="Miettinen O."/>
            <person name="Riley R."/>
            <person name="Acob R."/>
            <person name="Barry K."/>
            <person name="Cullen D."/>
            <person name="De Vries R."/>
            <person name="Hainaut M."/>
            <person name="Hatakka A."/>
            <person name="Henrissat B."/>
            <person name="Hilden K."/>
            <person name="Kuo R."/>
            <person name="Labutti K."/>
            <person name="Lipzen A."/>
            <person name="Makela M.R."/>
            <person name="Sandor L."/>
            <person name="Spatafora J.W."/>
            <person name="Grigoriev I.V."/>
            <person name="Hibbett D.S."/>
        </authorList>
    </citation>
    <scope>NUCLEOTIDE SEQUENCE [LARGE SCALE GENOMIC DNA]</scope>
    <source>
        <strain evidence="1 2">3A-2</strain>
    </source>
</reference>
<accession>A0A8E2ARK3</accession>
<dbReference type="EMBL" id="KV722499">
    <property type="protein sequence ID" value="OCH87080.1"/>
    <property type="molecule type" value="Genomic_DNA"/>
</dbReference>
<dbReference type="Proteomes" id="UP000250043">
    <property type="component" value="Unassembled WGS sequence"/>
</dbReference>
<proteinExistence type="predicted"/>
<gene>
    <name evidence="1" type="ORF">OBBRIDRAFT_736768</name>
</gene>
<keyword evidence="2" id="KW-1185">Reference proteome</keyword>
<evidence type="ECO:0000313" key="1">
    <source>
        <dbReference type="EMBL" id="OCH87080.1"/>
    </source>
</evidence>